<evidence type="ECO:0000313" key="2">
    <source>
        <dbReference type="Proteomes" id="UP000252086"/>
    </source>
</evidence>
<dbReference type="InterPro" id="IPR010035">
    <property type="entry name" value="Thi_S"/>
</dbReference>
<organism evidence="1 2">
    <name type="scientific">Marinomonas aquiplantarum</name>
    <dbReference type="NCBI Taxonomy" id="491951"/>
    <lineage>
        <taxon>Bacteria</taxon>
        <taxon>Pseudomonadati</taxon>
        <taxon>Pseudomonadota</taxon>
        <taxon>Gammaproteobacteria</taxon>
        <taxon>Oceanospirillales</taxon>
        <taxon>Oceanospirillaceae</taxon>
        <taxon>Marinomonas</taxon>
    </lineage>
</organism>
<dbReference type="OrthoDB" id="9800283at2"/>
<sequence length="65" mass="7324">MQIYLNDKPFEFDGRYVQDLIDTLQKESNGVAVAIDQNIIPRSAWETTDLLASCRVFIFESIAGG</sequence>
<dbReference type="PANTHER" id="PTHR34472:SF1">
    <property type="entry name" value="SULFUR CARRIER PROTEIN THIS"/>
    <property type="match status" value="1"/>
</dbReference>
<dbReference type="Gene3D" id="3.10.20.30">
    <property type="match status" value="1"/>
</dbReference>
<accession>A0A366CYF7</accession>
<keyword evidence="2" id="KW-1185">Reference proteome</keyword>
<reference evidence="1 2" key="1">
    <citation type="submission" date="2018-06" db="EMBL/GenBank/DDBJ databases">
        <title>Genomic Encyclopedia of Type Strains, Phase III (KMG-III): the genomes of soil and plant-associated and newly described type strains.</title>
        <authorList>
            <person name="Whitman W."/>
        </authorList>
    </citation>
    <scope>NUCLEOTIDE SEQUENCE [LARGE SCALE GENOMIC DNA]</scope>
    <source>
        <strain evidence="1 2">CECT 7732</strain>
    </source>
</reference>
<evidence type="ECO:0000313" key="1">
    <source>
        <dbReference type="EMBL" id="RBO82696.1"/>
    </source>
</evidence>
<dbReference type="InterPro" id="IPR003749">
    <property type="entry name" value="ThiS/MoaD-like"/>
</dbReference>
<dbReference type="InterPro" id="IPR016155">
    <property type="entry name" value="Mopterin_synth/thiamin_S_b"/>
</dbReference>
<proteinExistence type="predicted"/>
<dbReference type="EMBL" id="QNRF01000005">
    <property type="protein sequence ID" value="RBO82696.1"/>
    <property type="molecule type" value="Genomic_DNA"/>
</dbReference>
<comment type="caution">
    <text evidence="1">The sequence shown here is derived from an EMBL/GenBank/DDBJ whole genome shotgun (WGS) entry which is preliminary data.</text>
</comment>
<dbReference type="RefSeq" id="WP_113874647.1">
    <property type="nucleotide sequence ID" value="NZ_QNRF01000005.1"/>
</dbReference>
<gene>
    <name evidence="1" type="ORF">DFP76_105168</name>
</gene>
<protein>
    <submittedName>
        <fullName evidence="1">Sulfur carrier protein ThiS</fullName>
    </submittedName>
</protein>
<dbReference type="InterPro" id="IPR012675">
    <property type="entry name" value="Beta-grasp_dom_sf"/>
</dbReference>
<dbReference type="AlphaFoldDB" id="A0A366CYF7"/>
<dbReference type="Pfam" id="PF02597">
    <property type="entry name" value="ThiS"/>
    <property type="match status" value="1"/>
</dbReference>
<dbReference type="NCBIfam" id="TIGR01683">
    <property type="entry name" value="thiS"/>
    <property type="match status" value="1"/>
</dbReference>
<dbReference type="CDD" id="cd00565">
    <property type="entry name" value="Ubl_ThiS"/>
    <property type="match status" value="1"/>
</dbReference>
<dbReference type="PANTHER" id="PTHR34472">
    <property type="entry name" value="SULFUR CARRIER PROTEIN THIS"/>
    <property type="match status" value="1"/>
</dbReference>
<name>A0A366CYF7_9GAMM</name>
<dbReference type="SUPFAM" id="SSF54285">
    <property type="entry name" value="MoaD/ThiS"/>
    <property type="match status" value="1"/>
</dbReference>
<dbReference type="Proteomes" id="UP000252086">
    <property type="component" value="Unassembled WGS sequence"/>
</dbReference>